<protein>
    <submittedName>
        <fullName evidence="2">Uncharacterized protein</fullName>
    </submittedName>
</protein>
<evidence type="ECO:0000313" key="3">
    <source>
        <dbReference type="Proteomes" id="UP000499080"/>
    </source>
</evidence>
<dbReference type="EMBL" id="BGPR01016072">
    <property type="protein sequence ID" value="GBN71725.1"/>
    <property type="molecule type" value="Genomic_DNA"/>
</dbReference>
<name>A0A4Y2RAA0_ARAVE</name>
<gene>
    <name evidence="2" type="ORF">AVEN_270925_1</name>
</gene>
<dbReference type="Proteomes" id="UP000499080">
    <property type="component" value="Unassembled WGS sequence"/>
</dbReference>
<sequence length="178" mass="19898">MTACSGSHASYSRSRPRWQIEKQITAVKFKENLSYPEARRKVTAQTPIPGVSYVSALTETPAKKANKTQNPENSFESDSIQSEPIPTKQSKHHKKKRKSQNSLALMLSKRCLPPEELPSKLKKSLLQNSVALGLANQGNAYKDLTSLFGGAPKSLVRLSLHPSEEEERYFVYSINCSY</sequence>
<proteinExistence type="predicted"/>
<feature type="region of interest" description="Disordered" evidence="1">
    <location>
        <begin position="59"/>
        <end position="102"/>
    </location>
</feature>
<feature type="compositionally biased region" description="Polar residues" evidence="1">
    <location>
        <begin position="67"/>
        <end position="84"/>
    </location>
</feature>
<evidence type="ECO:0000313" key="2">
    <source>
        <dbReference type="EMBL" id="GBN71725.1"/>
    </source>
</evidence>
<accession>A0A4Y2RAA0</accession>
<keyword evidence="3" id="KW-1185">Reference proteome</keyword>
<reference evidence="2 3" key="1">
    <citation type="journal article" date="2019" name="Sci. Rep.">
        <title>Orb-weaving spider Araneus ventricosus genome elucidates the spidroin gene catalogue.</title>
        <authorList>
            <person name="Kono N."/>
            <person name="Nakamura H."/>
            <person name="Ohtoshi R."/>
            <person name="Moran D.A.P."/>
            <person name="Shinohara A."/>
            <person name="Yoshida Y."/>
            <person name="Fujiwara M."/>
            <person name="Mori M."/>
            <person name="Tomita M."/>
            <person name="Arakawa K."/>
        </authorList>
    </citation>
    <scope>NUCLEOTIDE SEQUENCE [LARGE SCALE GENOMIC DNA]</scope>
</reference>
<feature type="compositionally biased region" description="Basic residues" evidence="1">
    <location>
        <begin position="89"/>
        <end position="99"/>
    </location>
</feature>
<dbReference type="AlphaFoldDB" id="A0A4Y2RAA0"/>
<organism evidence="2 3">
    <name type="scientific">Araneus ventricosus</name>
    <name type="common">Orbweaver spider</name>
    <name type="synonym">Epeira ventricosa</name>
    <dbReference type="NCBI Taxonomy" id="182803"/>
    <lineage>
        <taxon>Eukaryota</taxon>
        <taxon>Metazoa</taxon>
        <taxon>Ecdysozoa</taxon>
        <taxon>Arthropoda</taxon>
        <taxon>Chelicerata</taxon>
        <taxon>Arachnida</taxon>
        <taxon>Araneae</taxon>
        <taxon>Araneomorphae</taxon>
        <taxon>Entelegynae</taxon>
        <taxon>Araneoidea</taxon>
        <taxon>Araneidae</taxon>
        <taxon>Araneus</taxon>
    </lineage>
</organism>
<comment type="caution">
    <text evidence="2">The sequence shown here is derived from an EMBL/GenBank/DDBJ whole genome shotgun (WGS) entry which is preliminary data.</text>
</comment>
<evidence type="ECO:0000256" key="1">
    <source>
        <dbReference type="SAM" id="MobiDB-lite"/>
    </source>
</evidence>